<dbReference type="CDD" id="cd16964">
    <property type="entry name" value="YqgF"/>
    <property type="match status" value="1"/>
</dbReference>
<dbReference type="GO" id="GO:0005829">
    <property type="term" value="C:cytosol"/>
    <property type="evidence" value="ECO:0007669"/>
    <property type="project" value="TreeGrafter"/>
</dbReference>
<keyword evidence="1 5" id="KW-0963">Cytoplasm</keyword>
<proteinExistence type="inferred from homology"/>
<feature type="domain" description="YqgF/RNase H-like" evidence="6">
    <location>
        <begin position="4"/>
        <end position="103"/>
    </location>
</feature>
<sequence>MRPGRRLGIDVGDVRIGVAASDPEGLIASPLETVPAKGDPIARILAIAGEYEPIECVVGLPIGLSGQEGAAAAKARAFAGRLIAALPGVSIRLVDERMSTVTAASQLRASGRTAKTSRSIIDQAAATVILQTALDAERTRGTAPGELIEGTT</sequence>
<dbReference type="InterPro" id="IPR005227">
    <property type="entry name" value="YqgF"/>
</dbReference>
<dbReference type="EMBL" id="VLNT01000011">
    <property type="protein sequence ID" value="TSD62095.1"/>
    <property type="molecule type" value="Genomic_DNA"/>
</dbReference>
<evidence type="ECO:0000313" key="7">
    <source>
        <dbReference type="EMBL" id="TSD62095.1"/>
    </source>
</evidence>
<evidence type="ECO:0000259" key="6">
    <source>
        <dbReference type="SMART" id="SM00732"/>
    </source>
</evidence>
<dbReference type="Proteomes" id="UP000316988">
    <property type="component" value="Unassembled WGS sequence"/>
</dbReference>
<evidence type="ECO:0000256" key="5">
    <source>
        <dbReference type="HAMAP-Rule" id="MF_00651"/>
    </source>
</evidence>
<evidence type="ECO:0000256" key="1">
    <source>
        <dbReference type="ARBA" id="ARBA00022490"/>
    </source>
</evidence>
<dbReference type="SUPFAM" id="SSF53098">
    <property type="entry name" value="Ribonuclease H-like"/>
    <property type="match status" value="1"/>
</dbReference>
<keyword evidence="2 5" id="KW-0690">Ribosome biogenesis</keyword>
<evidence type="ECO:0000256" key="2">
    <source>
        <dbReference type="ARBA" id="ARBA00022517"/>
    </source>
</evidence>
<name>A0A554S722_9ACTN</name>
<dbReference type="GO" id="GO:0000967">
    <property type="term" value="P:rRNA 5'-end processing"/>
    <property type="evidence" value="ECO:0007669"/>
    <property type="project" value="UniProtKB-UniRule"/>
</dbReference>
<comment type="function">
    <text evidence="5">Could be a nuclease involved in processing of the 5'-end of pre-16S rRNA.</text>
</comment>
<keyword evidence="8" id="KW-1185">Reference proteome</keyword>
<dbReference type="SMART" id="SM00732">
    <property type="entry name" value="YqgFc"/>
    <property type="match status" value="1"/>
</dbReference>
<dbReference type="Gene3D" id="3.30.420.140">
    <property type="entry name" value="YqgF/RNase H-like domain"/>
    <property type="match status" value="1"/>
</dbReference>
<dbReference type="HAMAP" id="MF_00651">
    <property type="entry name" value="Nuclease_YqgF"/>
    <property type="match status" value="1"/>
</dbReference>
<evidence type="ECO:0000256" key="4">
    <source>
        <dbReference type="ARBA" id="ARBA00022801"/>
    </source>
</evidence>
<dbReference type="GO" id="GO:0016788">
    <property type="term" value="F:hydrolase activity, acting on ester bonds"/>
    <property type="evidence" value="ECO:0007669"/>
    <property type="project" value="UniProtKB-UniRule"/>
</dbReference>
<dbReference type="RefSeq" id="WP_143914039.1">
    <property type="nucleotide sequence ID" value="NZ_VLNT01000011.1"/>
</dbReference>
<evidence type="ECO:0000256" key="3">
    <source>
        <dbReference type="ARBA" id="ARBA00022722"/>
    </source>
</evidence>
<accession>A0A554S722</accession>
<comment type="caution">
    <text evidence="7">The sequence shown here is derived from an EMBL/GenBank/DDBJ whole genome shotgun (WGS) entry which is preliminary data.</text>
</comment>
<keyword evidence="4 5" id="KW-0378">Hydrolase</keyword>
<keyword evidence="3 5" id="KW-0540">Nuclease</keyword>
<dbReference type="PANTHER" id="PTHR33317">
    <property type="entry name" value="POLYNUCLEOTIDYL TRANSFERASE, RIBONUCLEASE H-LIKE SUPERFAMILY PROTEIN"/>
    <property type="match status" value="1"/>
</dbReference>
<comment type="similarity">
    <text evidence="5">Belongs to the YqgF HJR family.</text>
</comment>
<gene>
    <name evidence="7" type="primary">ruvX</name>
    <name evidence="7" type="ORF">FNM00_13340</name>
</gene>
<dbReference type="NCBIfam" id="TIGR00250">
    <property type="entry name" value="RNAse_H_YqgF"/>
    <property type="match status" value="1"/>
</dbReference>
<dbReference type="PANTHER" id="PTHR33317:SF4">
    <property type="entry name" value="POLYNUCLEOTIDYL TRANSFERASE, RIBONUCLEASE H-LIKE SUPERFAMILY PROTEIN"/>
    <property type="match status" value="1"/>
</dbReference>
<dbReference type="AlphaFoldDB" id="A0A554S722"/>
<dbReference type="InterPro" id="IPR037027">
    <property type="entry name" value="YqgF/RNaseH-like_dom_sf"/>
</dbReference>
<dbReference type="InterPro" id="IPR012337">
    <property type="entry name" value="RNaseH-like_sf"/>
</dbReference>
<dbReference type="EC" id="3.1.-.-" evidence="5"/>
<dbReference type="OrthoDB" id="9790539at2"/>
<dbReference type="InterPro" id="IPR006641">
    <property type="entry name" value="YqgF/RNaseH-like_dom"/>
</dbReference>
<evidence type="ECO:0000313" key="8">
    <source>
        <dbReference type="Proteomes" id="UP000316988"/>
    </source>
</evidence>
<protein>
    <recommendedName>
        <fullName evidence="5">Putative pre-16S rRNA nuclease</fullName>
        <ecNumber evidence="5">3.1.-.-</ecNumber>
    </recommendedName>
</protein>
<dbReference type="Pfam" id="PF03652">
    <property type="entry name" value="RuvX"/>
    <property type="match status" value="1"/>
</dbReference>
<dbReference type="GO" id="GO:0004518">
    <property type="term" value="F:nuclease activity"/>
    <property type="evidence" value="ECO:0007669"/>
    <property type="project" value="UniProtKB-KW"/>
</dbReference>
<comment type="subcellular location">
    <subcellularLocation>
        <location evidence="5">Cytoplasm</location>
    </subcellularLocation>
</comment>
<reference evidence="7 8" key="1">
    <citation type="submission" date="2019-07" db="EMBL/GenBank/DDBJ databases">
        <authorList>
            <person name="Zhao L.H."/>
        </authorList>
    </citation>
    <scope>NUCLEOTIDE SEQUENCE [LARGE SCALE GENOMIC DNA]</scope>
    <source>
        <strain evidence="7 8">Co35</strain>
    </source>
</reference>
<organism evidence="7 8">
    <name type="scientific">Aeromicrobium piscarium</name>
    <dbReference type="NCBI Taxonomy" id="2590901"/>
    <lineage>
        <taxon>Bacteria</taxon>
        <taxon>Bacillati</taxon>
        <taxon>Actinomycetota</taxon>
        <taxon>Actinomycetes</taxon>
        <taxon>Propionibacteriales</taxon>
        <taxon>Nocardioidaceae</taxon>
        <taxon>Aeromicrobium</taxon>
    </lineage>
</organism>